<evidence type="ECO:0000256" key="11">
    <source>
        <dbReference type="PROSITE-ProRule" id="PRU10141"/>
    </source>
</evidence>
<organism evidence="13 14">
    <name type="scientific">Chloebia gouldiae</name>
    <name type="common">Gouldian finch</name>
    <name type="synonym">Erythrura gouldiae</name>
    <dbReference type="NCBI Taxonomy" id="44316"/>
    <lineage>
        <taxon>Eukaryota</taxon>
        <taxon>Metazoa</taxon>
        <taxon>Chordata</taxon>
        <taxon>Craniata</taxon>
        <taxon>Vertebrata</taxon>
        <taxon>Euteleostomi</taxon>
        <taxon>Archelosauria</taxon>
        <taxon>Archosauria</taxon>
        <taxon>Dinosauria</taxon>
        <taxon>Saurischia</taxon>
        <taxon>Theropoda</taxon>
        <taxon>Coelurosauria</taxon>
        <taxon>Aves</taxon>
        <taxon>Neognathae</taxon>
        <taxon>Neoaves</taxon>
        <taxon>Telluraves</taxon>
        <taxon>Australaves</taxon>
        <taxon>Passeriformes</taxon>
        <taxon>Passeroidea</taxon>
        <taxon>Passeridae</taxon>
        <taxon>Chloebia</taxon>
    </lineage>
</organism>
<evidence type="ECO:0000256" key="8">
    <source>
        <dbReference type="ARBA" id="ARBA00022840"/>
    </source>
</evidence>
<keyword evidence="4" id="KW-0597">Phosphoprotein</keyword>
<evidence type="ECO:0000313" key="14">
    <source>
        <dbReference type="Proteomes" id="UP000276834"/>
    </source>
</evidence>
<comment type="similarity">
    <text evidence="1">Belongs to the protein kinase superfamily. CAMK Ser/Thr protein kinase family.</text>
</comment>
<dbReference type="InterPro" id="IPR017441">
    <property type="entry name" value="Protein_kinase_ATP_BS"/>
</dbReference>
<evidence type="ECO:0000313" key="13">
    <source>
        <dbReference type="EMBL" id="RLV94462.1"/>
    </source>
</evidence>
<dbReference type="Gene3D" id="3.30.200.20">
    <property type="entry name" value="Phosphorylase Kinase, domain 1"/>
    <property type="match status" value="1"/>
</dbReference>
<dbReference type="OrthoDB" id="40902at2759"/>
<evidence type="ECO:0000256" key="7">
    <source>
        <dbReference type="ARBA" id="ARBA00022777"/>
    </source>
</evidence>
<evidence type="ECO:0000256" key="6">
    <source>
        <dbReference type="ARBA" id="ARBA00022741"/>
    </source>
</evidence>
<reference evidence="13 14" key="1">
    <citation type="journal article" date="2018" name="Proc. R. Soc. B">
        <title>A non-coding region near Follistatin controls head colour polymorphism in the Gouldian finch.</title>
        <authorList>
            <person name="Toomey M.B."/>
            <person name="Marques C.I."/>
            <person name="Andrade P."/>
            <person name="Araujo P.M."/>
            <person name="Sabatino S."/>
            <person name="Gazda M.A."/>
            <person name="Afonso S."/>
            <person name="Lopes R.J."/>
            <person name="Corbo J.C."/>
            <person name="Carneiro M."/>
        </authorList>
    </citation>
    <scope>NUCLEOTIDE SEQUENCE [LARGE SCALE GENOMIC DNA]</scope>
    <source>
        <strain evidence="13">Red01</strain>
        <tissue evidence="13">Muscle</tissue>
    </source>
</reference>
<evidence type="ECO:0000256" key="2">
    <source>
        <dbReference type="ARBA" id="ARBA00012513"/>
    </source>
</evidence>
<evidence type="ECO:0000256" key="9">
    <source>
        <dbReference type="ARBA" id="ARBA00047899"/>
    </source>
</evidence>
<dbReference type="FunFam" id="3.30.200.20:FF:000156">
    <property type="entry name" value="MAP kinase-activated protein kinase 3"/>
    <property type="match status" value="1"/>
</dbReference>
<dbReference type="GO" id="GO:0004674">
    <property type="term" value="F:protein serine/threonine kinase activity"/>
    <property type="evidence" value="ECO:0007669"/>
    <property type="project" value="UniProtKB-KW"/>
</dbReference>
<comment type="catalytic activity">
    <reaction evidence="9">
        <text>L-threonyl-[protein] + ATP = O-phospho-L-threonyl-[protein] + ADP + H(+)</text>
        <dbReference type="Rhea" id="RHEA:46608"/>
        <dbReference type="Rhea" id="RHEA-COMP:11060"/>
        <dbReference type="Rhea" id="RHEA-COMP:11605"/>
        <dbReference type="ChEBI" id="CHEBI:15378"/>
        <dbReference type="ChEBI" id="CHEBI:30013"/>
        <dbReference type="ChEBI" id="CHEBI:30616"/>
        <dbReference type="ChEBI" id="CHEBI:61977"/>
        <dbReference type="ChEBI" id="CHEBI:456216"/>
        <dbReference type="EC" id="2.7.11.1"/>
    </reaction>
</comment>
<dbReference type="InterPro" id="IPR011009">
    <property type="entry name" value="Kinase-like_dom_sf"/>
</dbReference>
<sequence>MPRKSPRDPLGFGSHAVASPRTSVFGRLFPDMEQSEGEQESQAESHVESKSSVKSLPGGTAHVKLEIKKHAVTDDYKLSKRVLGLGINGKVLECFNKETGQKCALKFITLFCISFT</sequence>
<keyword evidence="3" id="KW-0723">Serine/threonine-protein kinase</keyword>
<dbReference type="EC" id="2.7.11.1" evidence="2"/>
<gene>
    <name evidence="13" type="ORF">DV515_00013120</name>
</gene>
<protein>
    <recommendedName>
        <fullName evidence="2">non-specific serine/threonine protein kinase</fullName>
        <ecNumber evidence="2">2.7.11.1</ecNumber>
    </recommendedName>
</protein>
<dbReference type="SUPFAM" id="SSF56112">
    <property type="entry name" value="Protein kinase-like (PK-like)"/>
    <property type="match status" value="1"/>
</dbReference>
<feature type="region of interest" description="Disordered" evidence="12">
    <location>
        <begin position="28"/>
        <end position="57"/>
    </location>
</feature>
<keyword evidence="6 11" id="KW-0547">Nucleotide-binding</keyword>
<keyword evidence="14" id="KW-1185">Reference proteome</keyword>
<name>A0A3L8S2R9_CHLGU</name>
<dbReference type="AlphaFoldDB" id="A0A3L8S2R9"/>
<keyword evidence="5" id="KW-0808">Transferase</keyword>
<dbReference type="PROSITE" id="PS00107">
    <property type="entry name" value="PROTEIN_KINASE_ATP"/>
    <property type="match status" value="1"/>
</dbReference>
<dbReference type="Proteomes" id="UP000276834">
    <property type="component" value="Unassembled WGS sequence"/>
</dbReference>
<comment type="caution">
    <text evidence="13">The sequence shown here is derived from an EMBL/GenBank/DDBJ whole genome shotgun (WGS) entry which is preliminary data.</text>
</comment>
<evidence type="ECO:0000256" key="12">
    <source>
        <dbReference type="SAM" id="MobiDB-lite"/>
    </source>
</evidence>
<evidence type="ECO:0000256" key="5">
    <source>
        <dbReference type="ARBA" id="ARBA00022679"/>
    </source>
</evidence>
<comment type="catalytic activity">
    <reaction evidence="10">
        <text>L-seryl-[protein] + ATP = O-phospho-L-seryl-[protein] + ADP + H(+)</text>
        <dbReference type="Rhea" id="RHEA:17989"/>
        <dbReference type="Rhea" id="RHEA-COMP:9863"/>
        <dbReference type="Rhea" id="RHEA-COMP:11604"/>
        <dbReference type="ChEBI" id="CHEBI:15378"/>
        <dbReference type="ChEBI" id="CHEBI:29999"/>
        <dbReference type="ChEBI" id="CHEBI:30616"/>
        <dbReference type="ChEBI" id="CHEBI:83421"/>
        <dbReference type="ChEBI" id="CHEBI:456216"/>
        <dbReference type="EC" id="2.7.11.1"/>
    </reaction>
</comment>
<keyword evidence="7" id="KW-0418">Kinase</keyword>
<evidence type="ECO:0000256" key="3">
    <source>
        <dbReference type="ARBA" id="ARBA00022527"/>
    </source>
</evidence>
<feature type="binding site" evidence="11">
    <location>
        <position position="106"/>
    </location>
    <ligand>
        <name>ATP</name>
        <dbReference type="ChEBI" id="CHEBI:30616"/>
    </ligand>
</feature>
<evidence type="ECO:0000256" key="4">
    <source>
        <dbReference type="ARBA" id="ARBA00022553"/>
    </source>
</evidence>
<proteinExistence type="inferred from homology"/>
<dbReference type="GO" id="GO:0005524">
    <property type="term" value="F:ATP binding"/>
    <property type="evidence" value="ECO:0007669"/>
    <property type="project" value="UniProtKB-UniRule"/>
</dbReference>
<dbReference type="EMBL" id="QUSF01000084">
    <property type="protein sequence ID" value="RLV94462.1"/>
    <property type="molecule type" value="Genomic_DNA"/>
</dbReference>
<keyword evidence="8 11" id="KW-0067">ATP-binding</keyword>
<accession>A0A3L8S2R9</accession>
<evidence type="ECO:0000256" key="1">
    <source>
        <dbReference type="ARBA" id="ARBA00006692"/>
    </source>
</evidence>
<evidence type="ECO:0000256" key="10">
    <source>
        <dbReference type="ARBA" id="ARBA00048679"/>
    </source>
</evidence>